<reference evidence="2" key="2">
    <citation type="journal article" date="2006" name="PLoS Pathog.">
        <title>New perspectives on host-parasite interplay by comparative transcriptomic and proteomic analyses of Schistosoma japonicum.</title>
        <authorList>
            <person name="Liu F."/>
            <person name="Lu J."/>
            <person name="Hu W."/>
            <person name="Wang S.Y."/>
            <person name="Cui S.J."/>
            <person name="Chi M."/>
            <person name="Yan Q."/>
            <person name="Wang X.R."/>
            <person name="Song H.D."/>
            <person name="Xu X.N."/>
            <person name="Wang J.J."/>
            <person name="Zhang X.L."/>
            <person name="Zhang X."/>
            <person name="Wang Z.Q."/>
            <person name="Xue C.L."/>
            <person name="Brindley P.J."/>
            <person name="McManus D.P."/>
            <person name="Yang P.Y."/>
            <person name="Feng Z."/>
            <person name="Chen Z."/>
            <person name="Han Z.G."/>
        </authorList>
    </citation>
    <scope>NUCLEOTIDE SEQUENCE</scope>
</reference>
<proteinExistence type="evidence at transcript level"/>
<name>Q5DAB9_SCHJA</name>
<dbReference type="EMBL" id="AY815505">
    <property type="protein sequence ID" value="AAW27237.1"/>
    <property type="molecule type" value="mRNA"/>
</dbReference>
<reference evidence="2" key="1">
    <citation type="submission" date="2004-11" db="EMBL/GenBank/DDBJ databases">
        <title>The full-length cDNA sequences of Schistosoma japonicum genes.</title>
        <authorList>
            <person name="Han Z."/>
        </authorList>
    </citation>
    <scope>NUCLEOTIDE SEQUENCE</scope>
</reference>
<organism evidence="2">
    <name type="scientific">Schistosoma japonicum</name>
    <name type="common">Blood fluke</name>
    <dbReference type="NCBI Taxonomy" id="6182"/>
    <lineage>
        <taxon>Eukaryota</taxon>
        <taxon>Metazoa</taxon>
        <taxon>Spiralia</taxon>
        <taxon>Lophotrochozoa</taxon>
        <taxon>Platyhelminthes</taxon>
        <taxon>Trematoda</taxon>
        <taxon>Digenea</taxon>
        <taxon>Strigeidida</taxon>
        <taxon>Schistosomatoidea</taxon>
        <taxon>Schistosomatidae</taxon>
        <taxon>Schistosoma</taxon>
    </lineage>
</organism>
<accession>Q5DAB9</accession>
<evidence type="ECO:0000313" key="2">
    <source>
        <dbReference type="EMBL" id="AAW27237.1"/>
    </source>
</evidence>
<feature type="compositionally biased region" description="Basic and acidic residues" evidence="1">
    <location>
        <begin position="113"/>
        <end position="123"/>
    </location>
</feature>
<protein>
    <submittedName>
        <fullName evidence="2">SJCHGC05088 protein</fullName>
    </submittedName>
</protein>
<sequence>MGRKLRTMNEVMRPAKVKSNDDDIYRNGTQVYVRNYRPGSEKWKNGVIKGKRGKVMYEVAVGGQIWIRHRNQLRRRFGERKADEPNLALELFFDTFKLPPGKPTLIAANNKKGASEEQQPIRRSERKRRAPVKFQESELFSKRGGAKKRRN</sequence>
<feature type="region of interest" description="Disordered" evidence="1">
    <location>
        <begin position="103"/>
        <end position="151"/>
    </location>
</feature>
<evidence type="ECO:0000256" key="1">
    <source>
        <dbReference type="SAM" id="MobiDB-lite"/>
    </source>
</evidence>
<dbReference type="AlphaFoldDB" id="Q5DAB9"/>